<protein>
    <submittedName>
        <fullName evidence="1">Uncharacterized protein</fullName>
    </submittedName>
</protein>
<reference evidence="1" key="2">
    <citation type="submission" date="2006-01" db="EMBL/GenBank/DDBJ databases">
        <authorList>
            <person name="Genoscope"/>
        </authorList>
    </citation>
    <scope>NUCLEOTIDE SEQUENCE</scope>
</reference>
<organism evidence="1">
    <name type="scientific">Kuenenia stuttgartiensis</name>
    <dbReference type="NCBI Taxonomy" id="174633"/>
    <lineage>
        <taxon>Bacteria</taxon>
        <taxon>Pseudomonadati</taxon>
        <taxon>Planctomycetota</taxon>
        <taxon>Candidatus Brocadiia</taxon>
        <taxon>Candidatus Brocadiales</taxon>
        <taxon>Candidatus Brocadiaceae</taxon>
        <taxon>Candidatus Kuenenia</taxon>
    </lineage>
</organism>
<evidence type="ECO:0000313" key="3">
    <source>
        <dbReference type="Proteomes" id="UP000501926"/>
    </source>
</evidence>
<sequence>MKVSSAKSLDSKSTSSAERFFINGKSRLLWSMLKPCNQFVKMIERQWHESLVYLRRKIVTLFLHDF</sequence>
<evidence type="ECO:0000313" key="2">
    <source>
        <dbReference type="EMBL" id="QII12804.1"/>
    </source>
</evidence>
<proteinExistence type="predicted"/>
<dbReference type="EMBL" id="CP049055">
    <property type="protein sequence ID" value="QII12804.1"/>
    <property type="molecule type" value="Genomic_DNA"/>
</dbReference>
<reference evidence="1" key="1">
    <citation type="journal article" date="2006" name="Nature">
        <title>Deciphering the evolution and metabolism of an anammox bacterium from a community genome.</title>
        <authorList>
            <person name="Strous M."/>
            <person name="Pelletier E."/>
            <person name="Mangenot S."/>
            <person name="Rattei T."/>
            <person name="Lehner A."/>
            <person name="Taylor M.W."/>
            <person name="Horn M."/>
            <person name="Daims H."/>
            <person name="Bartol-Mavel D."/>
            <person name="Wincker P."/>
            <person name="Barbe V."/>
            <person name="Fonknechten N."/>
            <person name="Vallenet D."/>
            <person name="Segurens B."/>
            <person name="Schenowitz-Truong C."/>
            <person name="Medigue C."/>
            <person name="Collingro A."/>
            <person name="Snel B."/>
            <person name="Dutilh B.E."/>
            <person name="OpDenCamp H.J.M."/>
            <person name="vanDerDrift C."/>
            <person name="Cirpus I."/>
            <person name="vanDePas-Schoonen K.T."/>
            <person name="Harhangi H.R."/>
            <person name="vanNiftrik L."/>
            <person name="Schmid M."/>
            <person name="Keltjens J."/>
            <person name="vanDeVossenberg J."/>
            <person name="Kartal B."/>
            <person name="Meier H."/>
            <person name="Frishman D."/>
            <person name="Huynen M.A."/>
            <person name="Mewes H."/>
            <person name="Weissenbach J."/>
            <person name="Jetten M.S.M."/>
            <person name="Wagner M."/>
            <person name="LePaslier D."/>
        </authorList>
    </citation>
    <scope>NUCLEOTIDE SEQUENCE</scope>
</reference>
<dbReference type="AlphaFoldDB" id="Q1Q485"/>
<dbReference type="Proteomes" id="UP000501926">
    <property type="component" value="Chromosome"/>
</dbReference>
<reference evidence="2 3" key="3">
    <citation type="submission" date="2020-02" db="EMBL/GenBank/DDBJ databases">
        <title>Newly sequenced genome of strain CSTR1 showed variability in Candidatus Kuenenia stuttgartiensis genomes.</title>
        <authorList>
            <person name="Ding C."/>
            <person name="Adrian L."/>
        </authorList>
    </citation>
    <scope>NUCLEOTIDE SEQUENCE [LARGE SCALE GENOMIC DNA]</scope>
    <source>
        <strain evidence="2 3">CSTR1</strain>
    </source>
</reference>
<dbReference type="EMBL" id="CT573071">
    <property type="protein sequence ID" value="CAJ74817.1"/>
    <property type="molecule type" value="Genomic_DNA"/>
</dbReference>
<name>Q1Q485_KUEST</name>
<accession>Q1Q485</accession>
<evidence type="ECO:0000313" key="1">
    <source>
        <dbReference type="EMBL" id="CAJ74817.1"/>
    </source>
</evidence>
<gene>
    <name evidence="2" type="ORF">KsCSTR_34250</name>
    <name evidence="1" type="ORF">kuste4054</name>
</gene>